<keyword evidence="1" id="KW-0812">Transmembrane</keyword>
<keyword evidence="3" id="KW-0482">Metalloprotease</keyword>
<gene>
    <name evidence="3" type="ORF">G3480_17325</name>
</gene>
<dbReference type="RefSeq" id="WP_164655143.1">
    <property type="nucleotide sequence ID" value="NZ_JAAIJR010000080.1"/>
</dbReference>
<protein>
    <submittedName>
        <fullName evidence="3">CPBP family intramembrane metalloprotease</fullName>
    </submittedName>
</protein>
<dbReference type="AlphaFoldDB" id="A0A6P1DZ79"/>
<proteinExistence type="predicted"/>
<dbReference type="Proteomes" id="UP000471640">
    <property type="component" value="Unassembled WGS sequence"/>
</dbReference>
<dbReference type="InterPro" id="IPR003675">
    <property type="entry name" value="Rce1/LyrA-like_dom"/>
</dbReference>
<dbReference type="EMBL" id="JAAIJR010000080">
    <property type="protein sequence ID" value="NEX22046.1"/>
    <property type="molecule type" value="Genomic_DNA"/>
</dbReference>
<name>A0A6P1DZ79_9GAMM</name>
<dbReference type="Pfam" id="PF02517">
    <property type="entry name" value="Rce1-like"/>
    <property type="match status" value="1"/>
</dbReference>
<keyword evidence="3" id="KW-0645">Protease</keyword>
<feature type="transmembrane region" description="Helical" evidence="1">
    <location>
        <begin position="97"/>
        <end position="117"/>
    </location>
</feature>
<organism evidence="3 4">
    <name type="scientific">Thiorhodococcus mannitoliphagus</name>
    <dbReference type="NCBI Taxonomy" id="329406"/>
    <lineage>
        <taxon>Bacteria</taxon>
        <taxon>Pseudomonadati</taxon>
        <taxon>Pseudomonadota</taxon>
        <taxon>Gammaproteobacteria</taxon>
        <taxon>Chromatiales</taxon>
        <taxon>Chromatiaceae</taxon>
        <taxon>Thiorhodococcus</taxon>
    </lineage>
</organism>
<dbReference type="GO" id="GO:0008237">
    <property type="term" value="F:metallopeptidase activity"/>
    <property type="evidence" value="ECO:0007669"/>
    <property type="project" value="UniProtKB-KW"/>
</dbReference>
<feature type="transmembrane region" description="Helical" evidence="1">
    <location>
        <begin position="6"/>
        <end position="27"/>
    </location>
</feature>
<evidence type="ECO:0000259" key="2">
    <source>
        <dbReference type="Pfam" id="PF02517"/>
    </source>
</evidence>
<dbReference type="GO" id="GO:0004175">
    <property type="term" value="F:endopeptidase activity"/>
    <property type="evidence" value="ECO:0007669"/>
    <property type="project" value="UniProtKB-ARBA"/>
</dbReference>
<comment type="caution">
    <text evidence="3">The sequence shown here is derived from an EMBL/GenBank/DDBJ whole genome shotgun (WGS) entry which is preliminary data.</text>
</comment>
<evidence type="ECO:0000313" key="3">
    <source>
        <dbReference type="EMBL" id="NEX22046.1"/>
    </source>
</evidence>
<evidence type="ECO:0000256" key="1">
    <source>
        <dbReference type="SAM" id="Phobius"/>
    </source>
</evidence>
<reference evidence="4" key="1">
    <citation type="journal article" date="2020" name="Microbiol. Resour. Announc.">
        <title>Draft Genome Sequences of Thiorhodococcus mannitoliphagus and Thiorhodococcus minor, Purple Sulfur Photosynthetic Bacteria in the Gammaproteobacterial Family Chromatiaceae.</title>
        <authorList>
            <person name="Aviles F.A."/>
            <person name="Meyer T.E."/>
            <person name="Kyndt J.A."/>
        </authorList>
    </citation>
    <scope>NUCLEOTIDE SEQUENCE [LARGE SCALE GENOMIC DNA]</scope>
    <source>
        <strain evidence="4">DSM 18266</strain>
    </source>
</reference>
<keyword evidence="1" id="KW-0472">Membrane</keyword>
<evidence type="ECO:0000313" key="4">
    <source>
        <dbReference type="Proteomes" id="UP000471640"/>
    </source>
</evidence>
<keyword evidence="3" id="KW-0378">Hydrolase</keyword>
<feature type="domain" description="CAAX prenyl protease 2/Lysostaphin resistance protein A-like" evidence="2">
    <location>
        <begin position="8"/>
        <end position="69"/>
    </location>
</feature>
<feature type="transmembrane region" description="Helical" evidence="1">
    <location>
        <begin position="34"/>
        <end position="52"/>
    </location>
</feature>
<reference evidence="3 4" key="2">
    <citation type="submission" date="2020-02" db="EMBL/GenBank/DDBJ databases">
        <title>Genome sequences of Thiorhodococcus mannitoliphagus and Thiorhodococcus minor, purple sulfur photosynthetic bacteria in the gammaproteobacterial family, Chromatiaceae.</title>
        <authorList>
            <person name="Aviles F.A."/>
            <person name="Meyer T.E."/>
            <person name="Kyndt J.A."/>
        </authorList>
    </citation>
    <scope>NUCLEOTIDE SEQUENCE [LARGE SCALE GENOMIC DNA]</scope>
    <source>
        <strain evidence="3 4">DSM 18266</strain>
    </source>
</reference>
<sequence length="126" mass="13784">MRRYTATPIAFIGVPALLFAAMHLANIAVFRGRWYVLLPYLVSALLYAWFAYRTGALWMAIGLHWANNLGNSVLVGTEIDVIPSLAPVIIEHPSSGLVLGVTVFNALMTFVILEALIRGGGKGRMR</sequence>
<accession>A0A6P1DZ79</accession>
<dbReference type="GO" id="GO:0006508">
    <property type="term" value="P:proteolysis"/>
    <property type="evidence" value="ECO:0007669"/>
    <property type="project" value="UniProtKB-KW"/>
</dbReference>
<keyword evidence="4" id="KW-1185">Reference proteome</keyword>
<dbReference type="GO" id="GO:0080120">
    <property type="term" value="P:CAAX-box protein maturation"/>
    <property type="evidence" value="ECO:0007669"/>
    <property type="project" value="UniProtKB-ARBA"/>
</dbReference>
<keyword evidence="1" id="KW-1133">Transmembrane helix</keyword>